<dbReference type="SUPFAM" id="SSF56784">
    <property type="entry name" value="HAD-like"/>
    <property type="match status" value="1"/>
</dbReference>
<keyword evidence="4" id="KW-0479">Metal-binding</keyword>
<dbReference type="InterPro" id="IPR050793">
    <property type="entry name" value="CMP-NeuNAc_synthase"/>
</dbReference>
<gene>
    <name evidence="7" type="ORF">KK060_16350</name>
</gene>
<evidence type="ECO:0000256" key="5">
    <source>
        <dbReference type="ARBA" id="ARBA00022801"/>
    </source>
</evidence>
<dbReference type="RefSeq" id="WP_254154826.1">
    <property type="nucleotide sequence ID" value="NZ_JAHESD010000041.1"/>
</dbReference>
<dbReference type="GO" id="GO:0016787">
    <property type="term" value="F:hydrolase activity"/>
    <property type="evidence" value="ECO:0007669"/>
    <property type="project" value="UniProtKB-KW"/>
</dbReference>
<accession>A0ABS5VTW7</accession>
<dbReference type="PIRSF" id="PIRSF006118">
    <property type="entry name" value="KDO8-P_Ptase"/>
    <property type="match status" value="1"/>
</dbReference>
<dbReference type="SFLD" id="SFLDS00003">
    <property type="entry name" value="Haloacid_Dehalogenase"/>
    <property type="match status" value="1"/>
</dbReference>
<evidence type="ECO:0000313" key="7">
    <source>
        <dbReference type="EMBL" id="MBT1704865.1"/>
    </source>
</evidence>
<dbReference type="Gene3D" id="3.40.50.1000">
    <property type="entry name" value="HAD superfamily/HAD-like"/>
    <property type="match status" value="1"/>
</dbReference>
<dbReference type="EMBL" id="JAHESD010000041">
    <property type="protein sequence ID" value="MBT1704865.1"/>
    <property type="molecule type" value="Genomic_DNA"/>
</dbReference>
<reference evidence="7 8" key="1">
    <citation type="submission" date="2021-05" db="EMBL/GenBank/DDBJ databases">
        <title>A Polyphasic approach of four new species of the genus Ohtaekwangia: Ohtaekwangia histidinii sp. nov., Ohtaekwangia cretensis sp. nov., Ohtaekwangia indiensis sp. nov., Ohtaekwangia reichenbachii sp. nov. from diverse environment.</title>
        <authorList>
            <person name="Octaviana S."/>
        </authorList>
    </citation>
    <scope>NUCLEOTIDE SEQUENCE [LARGE SCALE GENOMIC DNA]</scope>
    <source>
        <strain evidence="7 8">PWU20</strain>
    </source>
</reference>
<evidence type="ECO:0000313" key="8">
    <source>
        <dbReference type="Proteomes" id="UP000772618"/>
    </source>
</evidence>
<keyword evidence="8" id="KW-1185">Reference proteome</keyword>
<comment type="caution">
    <text evidence="7">The sequence shown here is derived from an EMBL/GenBank/DDBJ whole genome shotgun (WGS) entry which is preliminary data.</text>
</comment>
<keyword evidence="5 7" id="KW-0378">Hydrolase</keyword>
<dbReference type="Pfam" id="PF08282">
    <property type="entry name" value="Hydrolase_3"/>
    <property type="match status" value="1"/>
</dbReference>
<comment type="cofactor">
    <cofactor evidence="1">
        <name>Mg(2+)</name>
        <dbReference type="ChEBI" id="CHEBI:18420"/>
    </cofactor>
</comment>
<name>A0ABS5VTW7_9BACT</name>
<dbReference type="InterPro" id="IPR006549">
    <property type="entry name" value="HAD-SF_hydro_IIIA"/>
</dbReference>
<evidence type="ECO:0000256" key="4">
    <source>
        <dbReference type="ARBA" id="ARBA00022723"/>
    </source>
</evidence>
<dbReference type="Proteomes" id="UP000772618">
    <property type="component" value="Unassembled WGS sequence"/>
</dbReference>
<keyword evidence="6" id="KW-0460">Magnesium</keyword>
<dbReference type="SFLD" id="SFLDG01136">
    <property type="entry name" value="C1.6:_Phosphoserine_Phosphatas"/>
    <property type="match status" value="1"/>
</dbReference>
<protein>
    <submittedName>
        <fullName evidence="7">HAD-IIIA family hydrolase</fullName>
    </submittedName>
</protein>
<proteinExistence type="inferred from homology"/>
<dbReference type="InterPro" id="IPR010023">
    <property type="entry name" value="KdsC_fam"/>
</dbReference>
<comment type="similarity">
    <text evidence="2">Belongs to the KdsC family.</text>
</comment>
<sequence>METTLPRYSKDQVKKASLIKAIFFDVDGVLTDGRINYDDSGREIKSFNVKDGLIISYLKKAGIITGAISGRDSPAVARRCAELKIDFCHQGIIDKASTFEKLMKHYKLKTKEVVFIGDDINDLPVLRMAGFSVCPADTYDYIKEQVDLVTYAKGGSGVLREVGDLVLASKGILEKIVKGEGYTFKVTN</sequence>
<organism evidence="7 8">
    <name type="scientific">Chryseosolibacter indicus</name>
    <dbReference type="NCBI Taxonomy" id="2782351"/>
    <lineage>
        <taxon>Bacteria</taxon>
        <taxon>Pseudomonadati</taxon>
        <taxon>Bacteroidota</taxon>
        <taxon>Cytophagia</taxon>
        <taxon>Cytophagales</taxon>
        <taxon>Chryseotaleaceae</taxon>
        <taxon>Chryseosolibacter</taxon>
    </lineage>
</organism>
<dbReference type="InterPro" id="IPR036412">
    <property type="entry name" value="HAD-like_sf"/>
</dbReference>
<evidence type="ECO:0000256" key="6">
    <source>
        <dbReference type="ARBA" id="ARBA00022842"/>
    </source>
</evidence>
<evidence type="ECO:0000256" key="2">
    <source>
        <dbReference type="ARBA" id="ARBA00005893"/>
    </source>
</evidence>
<evidence type="ECO:0000256" key="3">
    <source>
        <dbReference type="ARBA" id="ARBA00011881"/>
    </source>
</evidence>
<dbReference type="InterPro" id="IPR023214">
    <property type="entry name" value="HAD_sf"/>
</dbReference>
<dbReference type="PANTHER" id="PTHR21485">
    <property type="entry name" value="HAD SUPERFAMILY MEMBERS CMAS AND KDSC"/>
    <property type="match status" value="1"/>
</dbReference>
<dbReference type="SFLD" id="SFLDG01138">
    <property type="entry name" value="C1.6.2:_Deoxy-d-mannose-octulo"/>
    <property type="match status" value="1"/>
</dbReference>
<dbReference type="NCBIfam" id="TIGR01662">
    <property type="entry name" value="HAD-SF-IIIA"/>
    <property type="match status" value="1"/>
</dbReference>
<dbReference type="NCBIfam" id="TIGR01670">
    <property type="entry name" value="KdsC-phosphatas"/>
    <property type="match status" value="1"/>
</dbReference>
<dbReference type="CDD" id="cd01630">
    <property type="entry name" value="HAD_KDO-like"/>
    <property type="match status" value="1"/>
</dbReference>
<dbReference type="PANTHER" id="PTHR21485:SF3">
    <property type="entry name" value="N-ACYLNEURAMINATE CYTIDYLYLTRANSFERASE"/>
    <property type="match status" value="1"/>
</dbReference>
<comment type="subunit">
    <text evidence="3">Homotetramer.</text>
</comment>
<evidence type="ECO:0000256" key="1">
    <source>
        <dbReference type="ARBA" id="ARBA00001946"/>
    </source>
</evidence>